<organism evidence="1 2">
    <name type="scientific">Nostocoides japonicum T1-X7</name>
    <dbReference type="NCBI Taxonomy" id="1194083"/>
    <lineage>
        <taxon>Bacteria</taxon>
        <taxon>Bacillati</taxon>
        <taxon>Actinomycetota</taxon>
        <taxon>Actinomycetes</taxon>
        <taxon>Micrococcales</taxon>
        <taxon>Intrasporangiaceae</taxon>
        <taxon>Nostocoides</taxon>
    </lineage>
</organism>
<dbReference type="EMBL" id="CAJB01000032">
    <property type="protein sequence ID" value="CCH76447.1"/>
    <property type="molecule type" value="Genomic_DNA"/>
</dbReference>
<dbReference type="OrthoDB" id="10010539at2"/>
<evidence type="ECO:0000313" key="1">
    <source>
        <dbReference type="EMBL" id="CCH76447.1"/>
    </source>
</evidence>
<reference evidence="1 2" key="1">
    <citation type="journal article" date="2013" name="ISME J.">
        <title>A metabolic model for members of the genus Tetrasphaera involved in enhanced biological phosphorus removal.</title>
        <authorList>
            <person name="Kristiansen R."/>
            <person name="Nguyen H.T.T."/>
            <person name="Saunders A.M."/>
            <person name="Nielsen J.L."/>
            <person name="Wimmer R."/>
            <person name="Le V.Q."/>
            <person name="McIlroy S.J."/>
            <person name="Petrovski S."/>
            <person name="Seviour R.J."/>
            <person name="Calteau A."/>
            <person name="Nielsen K.L."/>
            <person name="Nielsen P.H."/>
        </authorList>
    </citation>
    <scope>NUCLEOTIDE SEQUENCE [LARGE SCALE GENOMIC DNA]</scope>
    <source>
        <strain evidence="1 2">T1-X7</strain>
    </source>
</reference>
<protein>
    <submittedName>
        <fullName evidence="1">Uncharacterized protein</fullName>
    </submittedName>
</protein>
<dbReference type="Proteomes" id="UP000035721">
    <property type="component" value="Unassembled WGS sequence"/>
</dbReference>
<dbReference type="AlphaFoldDB" id="A0A077LUR9"/>
<name>A0A077LUR9_9MICO</name>
<evidence type="ECO:0000313" key="2">
    <source>
        <dbReference type="Proteomes" id="UP000035721"/>
    </source>
</evidence>
<proteinExistence type="predicted"/>
<sequence>MSRLAAYQHAVGAALRNGSVRAGGGPSTDDGNGVAGGSELRGAEIMRWSVHQWAAAQLRNVCPLTATLLLLHGRYAGCVADHLARPGRRPAIHPWGLAFLEALADEEDPMVADVARLEHAMTAPAPARLPLPDPWIWTRSPEAVLLQLACGGHPSRLPLLERPVQVRRGPNGHLLTDPVAVAGS</sequence>
<comment type="caution">
    <text evidence="1">The sequence shown here is derived from an EMBL/GenBank/DDBJ whole genome shotgun (WGS) entry which is preliminary data.</text>
</comment>
<gene>
    <name evidence="1" type="ORF">BN12_1270008</name>
</gene>
<keyword evidence="2" id="KW-1185">Reference proteome</keyword>
<accession>A0A077LUR9</accession>